<dbReference type="EMBL" id="CP026309">
    <property type="protein sequence ID" value="AUV80794.1"/>
    <property type="molecule type" value="Genomic_DNA"/>
</dbReference>
<feature type="transmembrane region" description="Helical" evidence="1">
    <location>
        <begin position="55"/>
        <end position="84"/>
    </location>
</feature>
<dbReference type="PANTHER" id="PTHR35342">
    <property type="entry name" value="TRICARBOXYLIC TRANSPORT PROTEIN"/>
    <property type="match status" value="1"/>
</dbReference>
<keyword evidence="4" id="KW-1185">Reference proteome</keyword>
<gene>
    <name evidence="3" type="ORF">C2R22_03260</name>
</gene>
<proteinExistence type="predicted"/>
<feature type="transmembrane region" description="Helical" evidence="1">
    <location>
        <begin position="357"/>
        <end position="380"/>
    </location>
</feature>
<feature type="transmembrane region" description="Helical" evidence="1">
    <location>
        <begin position="202"/>
        <end position="220"/>
    </location>
</feature>
<keyword evidence="1" id="KW-1133">Transmembrane helix</keyword>
<keyword evidence="1" id="KW-0472">Membrane</keyword>
<name>A0A2I8VFZ7_9EURY</name>
<evidence type="ECO:0000313" key="4">
    <source>
        <dbReference type="Proteomes" id="UP000236584"/>
    </source>
</evidence>
<keyword evidence="1" id="KW-0812">Transmembrane</keyword>
<dbReference type="AlphaFoldDB" id="A0A2I8VFZ7"/>
<feature type="transmembrane region" description="Helical" evidence="1">
    <location>
        <begin position="451"/>
        <end position="467"/>
    </location>
</feature>
<dbReference type="KEGG" id="srub:C2R22_03260"/>
<organism evidence="3 4">
    <name type="scientific">Salinigranum rubrum</name>
    <dbReference type="NCBI Taxonomy" id="755307"/>
    <lineage>
        <taxon>Archaea</taxon>
        <taxon>Methanobacteriati</taxon>
        <taxon>Methanobacteriota</taxon>
        <taxon>Stenosarchaea group</taxon>
        <taxon>Halobacteria</taxon>
        <taxon>Halobacteriales</taxon>
        <taxon>Haloferacaceae</taxon>
        <taxon>Salinigranum</taxon>
    </lineage>
</organism>
<evidence type="ECO:0000259" key="2">
    <source>
        <dbReference type="Pfam" id="PF01970"/>
    </source>
</evidence>
<sequence>MRVYLDWTSMVEALLVSPVDPIAVDPIVLQAVVVDYLSWLAEKLSGAASVVGDNFLFLLIGVVAGMIIGTIPGMGGTVVLTILLPFTLALQQYEAFVLLSGAVGATTFSGSLTAILINTPGSSSNAATLIDGYPMTQKGQSETAITVSAISSATGAVLAASVFILAIPLMIEVVLLFGPSEIFWIVMFAIVIIPFVVADRPLFGILTGGLGALVAFVGVSPQTGEPRFTFGILTLNDGIELIAMLIGFFAIAEIVRIASLGRNTIVDFDTVELAGSKMEGLRIVLRNKWLWLRCSLIGLLIGAIPGAGGSAAGFVAYAHAIQSSPDKETFGKGNPLGILAPESANDAKDGGQLFPTLGLGIPGSGTMAVFLGAMLMHGVFPGPTVLTDNTELVLIIALSILCSNILTSVIGLAVANKATYVLQVPVPLLLTGITVLSLTSVLIVRNAAVDMLVTVVFAVLGIILVYLEINRIPFLIAFVLAGILERQYHLAVQFAGGDSMGAFFGAPLDKLLIGIFVVSLVLLIIPRQKLLQRFVG</sequence>
<feature type="transmembrane region" description="Helical" evidence="1">
    <location>
        <begin position="392"/>
        <end position="414"/>
    </location>
</feature>
<dbReference type="PANTHER" id="PTHR35342:SF5">
    <property type="entry name" value="TRICARBOXYLIC TRANSPORT PROTEIN"/>
    <property type="match status" value="1"/>
</dbReference>
<dbReference type="InterPro" id="IPR002823">
    <property type="entry name" value="DUF112_TM"/>
</dbReference>
<evidence type="ECO:0000256" key="1">
    <source>
        <dbReference type="SAM" id="Phobius"/>
    </source>
</evidence>
<feature type="domain" description="DUF112" evidence="2">
    <location>
        <begin position="56"/>
        <end position="475"/>
    </location>
</feature>
<evidence type="ECO:0000313" key="3">
    <source>
        <dbReference type="EMBL" id="AUV80794.1"/>
    </source>
</evidence>
<feature type="transmembrane region" description="Helical" evidence="1">
    <location>
        <begin position="426"/>
        <end position="445"/>
    </location>
</feature>
<feature type="transmembrane region" description="Helical" evidence="1">
    <location>
        <begin position="96"/>
        <end position="117"/>
    </location>
</feature>
<feature type="transmembrane region" description="Helical" evidence="1">
    <location>
        <begin position="174"/>
        <end position="196"/>
    </location>
</feature>
<feature type="transmembrane region" description="Helical" evidence="1">
    <location>
        <begin position="241"/>
        <end position="259"/>
    </location>
</feature>
<dbReference type="Pfam" id="PF01970">
    <property type="entry name" value="TctA"/>
    <property type="match status" value="1"/>
</dbReference>
<feature type="transmembrane region" description="Helical" evidence="1">
    <location>
        <begin position="502"/>
        <end position="525"/>
    </location>
</feature>
<accession>A0A2I8VFZ7</accession>
<dbReference type="Proteomes" id="UP000236584">
    <property type="component" value="Chromosome"/>
</dbReference>
<feature type="transmembrane region" description="Helical" evidence="1">
    <location>
        <begin position="144"/>
        <end position="167"/>
    </location>
</feature>
<reference evidence="3 4" key="1">
    <citation type="submission" date="2018-01" db="EMBL/GenBank/DDBJ databases">
        <title>Complete genome sequence of Salinigranum rubrum GX10T, an extremely halophilic archaeon isolated from a marine solar saltern.</title>
        <authorList>
            <person name="Han S."/>
        </authorList>
    </citation>
    <scope>NUCLEOTIDE SEQUENCE [LARGE SCALE GENOMIC DNA]</scope>
    <source>
        <strain evidence="3 4">GX10</strain>
    </source>
</reference>
<protein>
    <submittedName>
        <fullName evidence="3">Tricarboxylic transporter</fullName>
    </submittedName>
</protein>
<feature type="transmembrane region" description="Helical" evidence="1">
    <location>
        <begin position="290"/>
        <end position="317"/>
    </location>
</feature>